<accession>A0A817AN26</accession>
<dbReference type="GO" id="GO:0008270">
    <property type="term" value="F:zinc ion binding"/>
    <property type="evidence" value="ECO:0007669"/>
    <property type="project" value="UniProtKB-KW"/>
</dbReference>
<name>A0A817AN26_BRANA</name>
<keyword evidence="3" id="KW-0862">Zinc</keyword>
<organism evidence="6">
    <name type="scientific">Brassica napus</name>
    <name type="common">Rape</name>
    <dbReference type="NCBI Taxonomy" id="3708"/>
    <lineage>
        <taxon>Eukaryota</taxon>
        <taxon>Viridiplantae</taxon>
        <taxon>Streptophyta</taxon>
        <taxon>Embryophyta</taxon>
        <taxon>Tracheophyta</taxon>
        <taxon>Spermatophyta</taxon>
        <taxon>Magnoliopsida</taxon>
        <taxon>eudicotyledons</taxon>
        <taxon>Gunneridae</taxon>
        <taxon>Pentapetalae</taxon>
        <taxon>rosids</taxon>
        <taxon>malvids</taxon>
        <taxon>Brassicales</taxon>
        <taxon>Brassicaceae</taxon>
        <taxon>Brassiceae</taxon>
        <taxon>Brassica</taxon>
    </lineage>
</organism>
<feature type="domain" description="SWIM-type" evidence="5">
    <location>
        <begin position="223"/>
        <end position="255"/>
    </location>
</feature>
<reference evidence="6" key="1">
    <citation type="submission" date="2021-01" db="EMBL/GenBank/DDBJ databases">
        <authorList>
            <consortium name="Genoscope - CEA"/>
            <person name="William W."/>
        </authorList>
    </citation>
    <scope>NUCLEOTIDE SEQUENCE</scope>
</reference>
<evidence type="ECO:0000256" key="2">
    <source>
        <dbReference type="ARBA" id="ARBA00022771"/>
    </source>
</evidence>
<dbReference type="InterPro" id="IPR006564">
    <property type="entry name" value="Znf_PMZ"/>
</dbReference>
<keyword evidence="1" id="KW-0479">Metal-binding</keyword>
<keyword evidence="2 4" id="KW-0863">Zinc-finger</keyword>
<evidence type="ECO:0000259" key="5">
    <source>
        <dbReference type="PROSITE" id="PS50966"/>
    </source>
</evidence>
<dbReference type="Proteomes" id="UP001295469">
    <property type="component" value="Chromosome A04"/>
</dbReference>
<dbReference type="EMBL" id="HG994358">
    <property type="protein sequence ID" value="CAF2284113.1"/>
    <property type="molecule type" value="Genomic_DNA"/>
</dbReference>
<protein>
    <submittedName>
        <fullName evidence="6">(rape) hypothetical protein</fullName>
    </submittedName>
</protein>
<sequence length="335" mass="37420">MVLECCGDDCPWRVYAVKLKEADVFEIRKVVPDHLCTVDERGGYQTQATSSVIGELMRSKFGGSCGGPKPREIRQMMRGDHDYLVAKAARAFRLQEFYSIFNEIKTMDPKCAEYLLDVGVEHWARSHFSGNRYNVMTSNLAESWNSVLREAREYPVIPLIEFIRGKLTAWFASRREAAQKNSGELTPKVSGIVTDNFEQTGGYLVTMIGEDEYEVRNKNGAGFHVDLVNKTCSCGEFQMLSIPCSHAIASAIKGKIGVDSLVSPAYTVEKLRSAYAGSVLPVPDFTGLADLVTDFGGMQLCPPLTRRPPGRPKKQRFFSRGEKIVSESRFDNVMK</sequence>
<evidence type="ECO:0000256" key="4">
    <source>
        <dbReference type="PROSITE-ProRule" id="PRU00325"/>
    </source>
</evidence>
<proteinExistence type="predicted"/>
<dbReference type="AlphaFoldDB" id="A0A817AN26"/>
<dbReference type="PANTHER" id="PTHR31973">
    <property type="entry name" value="POLYPROTEIN, PUTATIVE-RELATED"/>
    <property type="match status" value="1"/>
</dbReference>
<evidence type="ECO:0000256" key="1">
    <source>
        <dbReference type="ARBA" id="ARBA00022723"/>
    </source>
</evidence>
<dbReference type="SMART" id="SM00575">
    <property type="entry name" value="ZnF_PMZ"/>
    <property type="match status" value="1"/>
</dbReference>
<gene>
    <name evidence="6" type="ORF">DARMORV10_A04P22200.1</name>
</gene>
<dbReference type="PANTHER" id="PTHR31973:SF187">
    <property type="entry name" value="MUTATOR TRANSPOSASE MUDRA PROTEIN"/>
    <property type="match status" value="1"/>
</dbReference>
<evidence type="ECO:0000256" key="3">
    <source>
        <dbReference type="ARBA" id="ARBA00022833"/>
    </source>
</evidence>
<evidence type="ECO:0000313" key="6">
    <source>
        <dbReference type="EMBL" id="CAF2284113.1"/>
    </source>
</evidence>
<dbReference type="PROSITE" id="PS50966">
    <property type="entry name" value="ZF_SWIM"/>
    <property type="match status" value="1"/>
</dbReference>
<dbReference type="InterPro" id="IPR007527">
    <property type="entry name" value="Znf_SWIM"/>
</dbReference>
<dbReference type="Pfam" id="PF04434">
    <property type="entry name" value="SWIM"/>
    <property type="match status" value="1"/>
</dbReference>